<dbReference type="OrthoDB" id="2731at2157"/>
<accession>A0A554NEA3</accession>
<keyword evidence="3" id="KW-1185">Reference proteome</keyword>
<sequence length="149" mass="15308">MGTTGGRGHRDEAGAGGGSHRGFPRAGAVVPDPRLPARTPVLGVATEGAAVAYPQGYVTGSEVINDRVGDPAGTFASDRRLDGRPLTLGATATAAGDVLLADGSRWSVTTGRALGGPHGGRRPEAVPGTAELYWFAWSPFHPGTRVWRP</sequence>
<dbReference type="InterPro" id="IPR021516">
    <property type="entry name" value="DUF3179"/>
</dbReference>
<dbReference type="InParanoid" id="A0A554NEA3"/>
<evidence type="ECO:0000256" key="1">
    <source>
        <dbReference type="SAM" id="MobiDB-lite"/>
    </source>
</evidence>
<evidence type="ECO:0000313" key="3">
    <source>
        <dbReference type="Proteomes" id="UP000319894"/>
    </source>
</evidence>
<comment type="caution">
    <text evidence="2">The sequence shown here is derived from an EMBL/GenBank/DDBJ whole genome shotgun (WGS) entry which is preliminary data.</text>
</comment>
<organism evidence="2 3">
    <name type="scientific">Haloglomus irregulare</name>
    <dbReference type="NCBI Taxonomy" id="2234134"/>
    <lineage>
        <taxon>Archaea</taxon>
        <taxon>Methanobacteriati</taxon>
        <taxon>Methanobacteriota</taxon>
        <taxon>Stenosarchaea group</taxon>
        <taxon>Halobacteria</taxon>
        <taxon>Halobacteriales</taxon>
        <taxon>Natronomonadaceae</taxon>
        <taxon>Haloglomus</taxon>
    </lineage>
</organism>
<evidence type="ECO:0000313" key="2">
    <source>
        <dbReference type="EMBL" id="TSD15655.1"/>
    </source>
</evidence>
<dbReference type="RefSeq" id="WP_144260129.1">
    <property type="nucleotide sequence ID" value="NZ_QMDX01000001.1"/>
</dbReference>
<reference evidence="2 3" key="1">
    <citation type="submission" date="2018-06" db="EMBL/GenBank/DDBJ databases">
        <title>Natronomonas sp. F16-60 a new haloarchaeon isolated from a solar saltern of Isla Cristina, Huelva, Spain.</title>
        <authorList>
            <person name="Duran-Viseras A."/>
            <person name="Sanchez-Porro C."/>
            <person name="Ventosa A."/>
        </authorList>
    </citation>
    <scope>NUCLEOTIDE SEQUENCE [LARGE SCALE GENOMIC DNA]</scope>
    <source>
        <strain evidence="2 3">F16-60</strain>
    </source>
</reference>
<protein>
    <recommendedName>
        <fullName evidence="4">DUF3179 domain-containing protein</fullName>
    </recommendedName>
</protein>
<feature type="region of interest" description="Disordered" evidence="1">
    <location>
        <begin position="1"/>
        <end position="34"/>
    </location>
</feature>
<dbReference type="Proteomes" id="UP000319894">
    <property type="component" value="Unassembled WGS sequence"/>
</dbReference>
<evidence type="ECO:0008006" key="4">
    <source>
        <dbReference type="Google" id="ProtNLM"/>
    </source>
</evidence>
<proteinExistence type="predicted"/>
<gene>
    <name evidence="2" type="ORF">DP107_00235</name>
</gene>
<name>A0A554NEA3_9EURY</name>
<dbReference type="AlphaFoldDB" id="A0A554NEA3"/>
<dbReference type="Pfam" id="PF11376">
    <property type="entry name" value="DUF3179"/>
    <property type="match status" value="1"/>
</dbReference>
<dbReference type="EMBL" id="QMDX01000001">
    <property type="protein sequence ID" value="TSD15655.1"/>
    <property type="molecule type" value="Genomic_DNA"/>
</dbReference>